<dbReference type="InterPro" id="IPR016181">
    <property type="entry name" value="Acyl_CoA_acyltransferase"/>
</dbReference>
<protein>
    <submittedName>
        <fullName evidence="2">GNAT family N-acetyltransferase</fullName>
    </submittedName>
</protein>
<dbReference type="CDD" id="cd04301">
    <property type="entry name" value="NAT_SF"/>
    <property type="match status" value="1"/>
</dbReference>
<reference evidence="2 3" key="1">
    <citation type="submission" date="2018-07" db="EMBL/GenBank/DDBJ databases">
        <title>Dyella monticola sp. nov. and Dyella psychrodurans sp. nov. isolated from monsoon evergreen broad-leaved forest soil of Dinghu Mountain, China.</title>
        <authorList>
            <person name="Gao Z."/>
            <person name="Qiu L."/>
        </authorList>
    </citation>
    <scope>NUCLEOTIDE SEQUENCE [LARGE SCALE GENOMIC DNA]</scope>
    <source>
        <strain evidence="2 3">4G-K06</strain>
    </source>
</reference>
<evidence type="ECO:0000313" key="3">
    <source>
        <dbReference type="Proteomes" id="UP000254258"/>
    </source>
</evidence>
<dbReference type="Gene3D" id="3.40.630.30">
    <property type="match status" value="1"/>
</dbReference>
<keyword evidence="3" id="KW-1185">Reference proteome</keyword>
<dbReference type="InterPro" id="IPR000182">
    <property type="entry name" value="GNAT_dom"/>
</dbReference>
<sequence length="148" mass="16201">MQSASMSEPLIIVTDAPDAADLAAVREQLSRFNFSATGIDDQRALALLVKDPKTGTVLGGLTGRTSRGVLFVDMFFLAETLRGTGLGSKLLRMAEEEGVRRGCHHGVLYTNTFQAPSFYKKHGWREFGEIPSDPSGTSRLFFMKELVS</sequence>
<evidence type="ECO:0000259" key="1">
    <source>
        <dbReference type="PROSITE" id="PS51186"/>
    </source>
</evidence>
<evidence type="ECO:0000313" key="2">
    <source>
        <dbReference type="EMBL" id="RDS79197.1"/>
    </source>
</evidence>
<comment type="caution">
    <text evidence="2">The sequence shown here is derived from an EMBL/GenBank/DDBJ whole genome shotgun (WGS) entry which is preliminary data.</text>
</comment>
<dbReference type="OrthoDB" id="9787920at2"/>
<keyword evidence="2" id="KW-0808">Transferase</keyword>
<gene>
    <name evidence="2" type="ORF">DWU98_18775</name>
</gene>
<dbReference type="Pfam" id="PF00583">
    <property type="entry name" value="Acetyltransf_1"/>
    <property type="match status" value="1"/>
</dbReference>
<dbReference type="PROSITE" id="PS51186">
    <property type="entry name" value="GNAT"/>
    <property type="match status" value="1"/>
</dbReference>
<dbReference type="SUPFAM" id="SSF55729">
    <property type="entry name" value="Acyl-CoA N-acyltransferases (Nat)"/>
    <property type="match status" value="1"/>
</dbReference>
<name>A0A370WT53_9GAMM</name>
<dbReference type="GO" id="GO:0016747">
    <property type="term" value="F:acyltransferase activity, transferring groups other than amino-acyl groups"/>
    <property type="evidence" value="ECO:0007669"/>
    <property type="project" value="InterPro"/>
</dbReference>
<feature type="domain" description="N-acetyltransferase" evidence="1">
    <location>
        <begin position="11"/>
        <end position="148"/>
    </location>
</feature>
<accession>A0A370WT53</accession>
<dbReference type="AlphaFoldDB" id="A0A370WT53"/>
<dbReference type="Proteomes" id="UP000254258">
    <property type="component" value="Unassembled WGS sequence"/>
</dbReference>
<proteinExistence type="predicted"/>
<dbReference type="EMBL" id="QRBE01000015">
    <property type="protein sequence ID" value="RDS79197.1"/>
    <property type="molecule type" value="Genomic_DNA"/>
</dbReference>
<organism evidence="2 3">
    <name type="scientific">Dyella monticola</name>
    <dbReference type="NCBI Taxonomy" id="1927958"/>
    <lineage>
        <taxon>Bacteria</taxon>
        <taxon>Pseudomonadati</taxon>
        <taxon>Pseudomonadota</taxon>
        <taxon>Gammaproteobacteria</taxon>
        <taxon>Lysobacterales</taxon>
        <taxon>Rhodanobacteraceae</taxon>
        <taxon>Dyella</taxon>
    </lineage>
</organism>